<protein>
    <recommendedName>
        <fullName evidence="2">Ice-binding protein C-terminal domain-containing protein</fullName>
    </recommendedName>
</protein>
<sequence>MKRFLLVLATLIAFSGFAMNASAAYLTGGDATDKDSADVILDIAFAIDTSSSMNDEASEISTAMNNLVTNLACPDCDVWIQATFYGINGSYTGLFDQVLNGSAVNHDEDNAPAVNDLLSSAYASSWMVGGAAAGQDYYKAIVTIGDEGTEDGYPIEQNDWAAAYSANQAAIGAGVMIFSMVGTPWASYASDAPNRDDVFQAMAIGGTGGGYTFGATGGTFVSTATSVSGSASTVEADLEAIICTAAGGGTGATVPEPATMLLFGVGLIGLAGFSRKKV</sequence>
<dbReference type="Pfam" id="PF07589">
    <property type="entry name" value="PEP-CTERM"/>
    <property type="match status" value="1"/>
</dbReference>
<proteinExistence type="predicted"/>
<dbReference type="KEGG" id="dat:HRM2_20790"/>
<evidence type="ECO:0000313" key="3">
    <source>
        <dbReference type="EMBL" id="ACN15178.1"/>
    </source>
</evidence>
<dbReference type="NCBIfam" id="TIGR02595">
    <property type="entry name" value="PEP_CTERM"/>
    <property type="match status" value="1"/>
</dbReference>
<dbReference type="AlphaFoldDB" id="C0QDB4"/>
<keyword evidence="4" id="KW-1185">Reference proteome</keyword>
<feature type="chain" id="PRO_5002900537" description="Ice-binding protein C-terminal domain-containing protein" evidence="1">
    <location>
        <begin position="21"/>
        <end position="278"/>
    </location>
</feature>
<accession>C0QDB4</accession>
<evidence type="ECO:0000313" key="4">
    <source>
        <dbReference type="Proteomes" id="UP000000442"/>
    </source>
</evidence>
<keyword evidence="1" id="KW-0732">Signal</keyword>
<dbReference type="RefSeq" id="WP_015903950.1">
    <property type="nucleotide sequence ID" value="NC_012108.1"/>
</dbReference>
<feature type="signal peptide" evidence="1">
    <location>
        <begin position="1"/>
        <end position="20"/>
    </location>
</feature>
<dbReference type="InterPro" id="IPR036465">
    <property type="entry name" value="vWFA_dom_sf"/>
</dbReference>
<reference evidence="3 4" key="1">
    <citation type="journal article" date="2009" name="Environ. Microbiol.">
        <title>Genome sequence of Desulfobacterium autotrophicum HRM2, a marine sulfate reducer oxidizing organic carbon completely to carbon dioxide.</title>
        <authorList>
            <person name="Strittmatter A.W."/>
            <person name="Liesegang H."/>
            <person name="Rabus R."/>
            <person name="Decker I."/>
            <person name="Amann J."/>
            <person name="Andres S."/>
            <person name="Henne A."/>
            <person name="Fricke W.F."/>
            <person name="Martinez-Arias R."/>
            <person name="Bartels D."/>
            <person name="Goesmann A."/>
            <person name="Krause L."/>
            <person name="Puehler A."/>
            <person name="Klenk H.P."/>
            <person name="Richter M."/>
            <person name="Schuler M."/>
            <person name="Gloeckner F.O."/>
            <person name="Meyerdierks A."/>
            <person name="Gottschalk G."/>
            <person name="Amann R."/>
        </authorList>
    </citation>
    <scope>NUCLEOTIDE SEQUENCE [LARGE SCALE GENOMIC DNA]</scope>
    <source>
        <strain evidence="4">ATCC 43914 / DSM 3382 / HRM2</strain>
    </source>
</reference>
<gene>
    <name evidence="3" type="ordered locus">HRM2_20790</name>
</gene>
<dbReference type="Proteomes" id="UP000000442">
    <property type="component" value="Chromosome"/>
</dbReference>
<organism evidence="3 4">
    <name type="scientific">Desulforapulum autotrophicum (strain ATCC 43914 / DSM 3382 / VKM B-1955 / HRM2)</name>
    <name type="common">Desulfobacterium autotrophicum</name>
    <dbReference type="NCBI Taxonomy" id="177437"/>
    <lineage>
        <taxon>Bacteria</taxon>
        <taxon>Pseudomonadati</taxon>
        <taxon>Thermodesulfobacteriota</taxon>
        <taxon>Desulfobacteria</taxon>
        <taxon>Desulfobacterales</taxon>
        <taxon>Desulfobacteraceae</taxon>
        <taxon>Desulforapulum</taxon>
    </lineage>
</organism>
<dbReference type="EMBL" id="CP001087">
    <property type="protein sequence ID" value="ACN15178.1"/>
    <property type="molecule type" value="Genomic_DNA"/>
</dbReference>
<dbReference type="InterPro" id="IPR013424">
    <property type="entry name" value="Ice-binding_C"/>
</dbReference>
<dbReference type="HOGENOM" id="CLU_1000125_0_0_7"/>
<evidence type="ECO:0000259" key="2">
    <source>
        <dbReference type="Pfam" id="PF07589"/>
    </source>
</evidence>
<dbReference type="SUPFAM" id="SSF53300">
    <property type="entry name" value="vWA-like"/>
    <property type="match status" value="1"/>
</dbReference>
<feature type="domain" description="Ice-binding protein C-terminal" evidence="2">
    <location>
        <begin position="253"/>
        <end position="276"/>
    </location>
</feature>
<name>C0QDB4_DESAH</name>
<evidence type="ECO:0000256" key="1">
    <source>
        <dbReference type="SAM" id="SignalP"/>
    </source>
</evidence>